<feature type="region of interest" description="Disordered" evidence="1">
    <location>
        <begin position="1"/>
        <end position="45"/>
    </location>
</feature>
<gene>
    <name evidence="5" type="ORF">FB465_2894</name>
</gene>
<dbReference type="RefSeq" id="WP_246192660.1">
    <property type="nucleotide sequence ID" value="NZ_BAAABR010000007.1"/>
</dbReference>
<feature type="compositionally biased region" description="Pro residues" evidence="1">
    <location>
        <begin position="7"/>
        <end position="23"/>
    </location>
</feature>
<feature type="compositionally biased region" description="Low complexity" evidence="1">
    <location>
        <begin position="24"/>
        <end position="33"/>
    </location>
</feature>
<feature type="transmembrane region" description="Helical" evidence="2">
    <location>
        <begin position="122"/>
        <end position="146"/>
    </location>
</feature>
<dbReference type="Pfam" id="PF13828">
    <property type="entry name" value="DUF4190"/>
    <property type="match status" value="1"/>
</dbReference>
<evidence type="ECO:0000256" key="2">
    <source>
        <dbReference type="SAM" id="Phobius"/>
    </source>
</evidence>
<dbReference type="EMBL" id="VIVR01000001">
    <property type="protein sequence ID" value="TWE17856.1"/>
    <property type="molecule type" value="Genomic_DNA"/>
</dbReference>
<evidence type="ECO:0000259" key="3">
    <source>
        <dbReference type="Pfam" id="PF08044"/>
    </source>
</evidence>
<protein>
    <submittedName>
        <fullName evidence="5">Uncharacterized protein DUF4190</fullName>
    </submittedName>
</protein>
<organism evidence="5 6">
    <name type="scientific">Kitasatospora atroaurantiaca</name>
    <dbReference type="NCBI Taxonomy" id="285545"/>
    <lineage>
        <taxon>Bacteria</taxon>
        <taxon>Bacillati</taxon>
        <taxon>Actinomycetota</taxon>
        <taxon>Actinomycetes</taxon>
        <taxon>Kitasatosporales</taxon>
        <taxon>Streptomycetaceae</taxon>
        <taxon>Kitasatospora</taxon>
    </lineage>
</organism>
<reference evidence="5 6" key="1">
    <citation type="submission" date="2019-06" db="EMBL/GenBank/DDBJ databases">
        <title>Sequencing the genomes of 1000 actinobacteria strains.</title>
        <authorList>
            <person name="Klenk H.-P."/>
        </authorList>
    </citation>
    <scope>NUCLEOTIDE SEQUENCE [LARGE SCALE GENOMIC DNA]</scope>
    <source>
        <strain evidence="5 6">DSM 41649</strain>
    </source>
</reference>
<feature type="domain" description="DUF1707" evidence="3">
    <location>
        <begin position="39"/>
        <end position="91"/>
    </location>
</feature>
<dbReference type="AlphaFoldDB" id="A0A561EQG9"/>
<proteinExistence type="predicted"/>
<evidence type="ECO:0000313" key="6">
    <source>
        <dbReference type="Proteomes" id="UP000318416"/>
    </source>
</evidence>
<keyword evidence="6" id="KW-1185">Reference proteome</keyword>
<dbReference type="PANTHER" id="PTHR40763:SF4">
    <property type="entry name" value="DUF1707 DOMAIN-CONTAINING PROTEIN"/>
    <property type="match status" value="1"/>
</dbReference>
<feature type="domain" description="DUF4190" evidence="4">
    <location>
        <begin position="123"/>
        <end position="183"/>
    </location>
</feature>
<keyword evidence="2" id="KW-1133">Transmembrane helix</keyword>
<comment type="caution">
    <text evidence="5">The sequence shown here is derived from an EMBL/GenBank/DDBJ whole genome shotgun (WGS) entry which is preliminary data.</text>
</comment>
<dbReference type="Pfam" id="PF08044">
    <property type="entry name" value="DUF1707"/>
    <property type="match status" value="1"/>
</dbReference>
<evidence type="ECO:0000259" key="4">
    <source>
        <dbReference type="Pfam" id="PF13828"/>
    </source>
</evidence>
<dbReference type="PANTHER" id="PTHR40763">
    <property type="entry name" value="MEMBRANE PROTEIN-RELATED"/>
    <property type="match status" value="1"/>
</dbReference>
<dbReference type="Proteomes" id="UP000318416">
    <property type="component" value="Unassembled WGS sequence"/>
</dbReference>
<evidence type="ECO:0000256" key="1">
    <source>
        <dbReference type="SAM" id="MobiDB-lite"/>
    </source>
</evidence>
<evidence type="ECO:0000313" key="5">
    <source>
        <dbReference type="EMBL" id="TWE17856.1"/>
    </source>
</evidence>
<sequence length="192" mass="20036">MAVQPWGPQPPYGAHPHAQPPAVPHAQPWQPAASPQSAMRAAHTDRERTVDVLKAAYAEGRLSAEEYAQRFDAAYQAKTYGQLAQLVTDLPAGPMVAPLGSAMPVVPQTFLPPPARPRTNPVAITAMALGLLCVPTFGALAVPAVVAGHVAKSQIRTRGEEGDGMATAGLVFGWLSIGGWTLLVLLALLLGG</sequence>
<dbReference type="InterPro" id="IPR025241">
    <property type="entry name" value="DUF4190"/>
</dbReference>
<dbReference type="InterPro" id="IPR012551">
    <property type="entry name" value="DUF1707_SHOCT-like"/>
</dbReference>
<accession>A0A561EQG9</accession>
<feature type="transmembrane region" description="Helical" evidence="2">
    <location>
        <begin position="166"/>
        <end position="190"/>
    </location>
</feature>
<name>A0A561EQG9_9ACTN</name>
<keyword evidence="2" id="KW-0812">Transmembrane</keyword>
<keyword evidence="2" id="KW-0472">Membrane</keyword>